<keyword evidence="7" id="KW-0325">Glycoprotein</keyword>
<keyword evidence="4" id="KW-0769">Symport</keyword>
<sequence length="401" mass="43714">MKLLKSLTFWIFAGFVFGVLFGYLFRESILPVANPAAAIFINSLKMIVMPIIIFSIASGILNIESGKELRKLGVKTFLYYVTTTTLAIITGQILVTLVKPGSNVTNLVSANVENIPAAEGSILDILIDIIPTNPISAMAEGNVIQVIFFMILFSLIIMRFQDKYRTFYNDFFQGGFNIMMEMVRWIIWLAPVGVFGIVAGIVAETGFDAIIGLMKYFFTVLGGLLFHAFVTLPVILSMFGGMNPWLHFKNMLLAIETAFFTSSSMATLPITMECVINNDKVEPKVANFVLPIGATVNMDGTALYEAVAVIFIAQAYGIELTFIQLIIVLLTTVLASIGAAAIPMAGFVMITIILKAVGLPLEGVGLVLAVDRLLDMVRTTVNVWSDSCGAVVVNNLSRKET</sequence>
<keyword evidence="10" id="KW-1185">Reference proteome</keyword>
<feature type="transmembrane region" description="Helical" evidence="8">
    <location>
        <begin position="182"/>
        <end position="203"/>
    </location>
</feature>
<dbReference type="GO" id="GO:0016020">
    <property type="term" value="C:membrane"/>
    <property type="evidence" value="ECO:0007669"/>
    <property type="project" value="UniProtKB-SubCell"/>
</dbReference>
<dbReference type="PANTHER" id="PTHR11958:SF63">
    <property type="entry name" value="AMINO ACID TRANSPORTER"/>
    <property type="match status" value="1"/>
</dbReference>
<evidence type="ECO:0000256" key="4">
    <source>
        <dbReference type="ARBA" id="ARBA00022847"/>
    </source>
</evidence>
<accession>I6ZP48</accession>
<dbReference type="AlphaFoldDB" id="I6ZP48"/>
<keyword evidence="2" id="KW-0813">Transport</keyword>
<dbReference type="HOGENOM" id="CLU_019375_7_1_10"/>
<feature type="transmembrane region" description="Helical" evidence="8">
    <location>
        <begin position="7"/>
        <end position="25"/>
    </location>
</feature>
<dbReference type="GO" id="GO:0015293">
    <property type="term" value="F:symporter activity"/>
    <property type="evidence" value="ECO:0007669"/>
    <property type="project" value="UniProtKB-KW"/>
</dbReference>
<proteinExistence type="predicted"/>
<feature type="transmembrane region" description="Helical" evidence="8">
    <location>
        <begin position="77"/>
        <end position="98"/>
    </location>
</feature>
<protein>
    <submittedName>
        <fullName evidence="9">Sodium:dicarboxylate symporter</fullName>
    </submittedName>
</protein>
<dbReference type="PRINTS" id="PR00173">
    <property type="entry name" value="EDTRNSPORT"/>
</dbReference>
<dbReference type="PROSITE" id="PS00714">
    <property type="entry name" value="NA_DICARBOXYL_SYMP_2"/>
    <property type="match status" value="1"/>
</dbReference>
<feature type="transmembrane region" description="Helical" evidence="8">
    <location>
        <begin position="348"/>
        <end position="370"/>
    </location>
</feature>
<reference evidence="9 10" key="1">
    <citation type="journal article" date="2013" name="PLoS ONE">
        <title>Genomic analysis of Melioribacter roseus, facultatively anaerobic organotrophic bacterium representing a novel deep lineage within Bacteriodetes/Chlorobi group.</title>
        <authorList>
            <person name="Kadnikov V.V."/>
            <person name="Mardanov A.V."/>
            <person name="Podosokorskaya O.A."/>
            <person name="Gavrilov S.N."/>
            <person name="Kublanov I.V."/>
            <person name="Beletsky A.V."/>
            <person name="Bonch-Osmolovskaya E.A."/>
            <person name="Ravin N.V."/>
        </authorList>
    </citation>
    <scope>NUCLEOTIDE SEQUENCE [LARGE SCALE GENOMIC DNA]</scope>
    <source>
        <strain evidence="10">JCM 17771 / P3M-2</strain>
    </source>
</reference>
<keyword evidence="6 8" id="KW-0472">Membrane</keyword>
<dbReference type="InterPro" id="IPR036458">
    <property type="entry name" value="Na:dicarbo_symporter_sf"/>
</dbReference>
<evidence type="ECO:0000256" key="2">
    <source>
        <dbReference type="ARBA" id="ARBA00022448"/>
    </source>
</evidence>
<dbReference type="OrthoDB" id="9768885at2"/>
<dbReference type="STRING" id="1191523.MROS_0566"/>
<dbReference type="PANTHER" id="PTHR11958">
    <property type="entry name" value="SODIUM/DICARBOXYLATE SYMPORTER-RELATED"/>
    <property type="match status" value="1"/>
</dbReference>
<evidence type="ECO:0000256" key="6">
    <source>
        <dbReference type="ARBA" id="ARBA00023136"/>
    </source>
</evidence>
<keyword evidence="3 8" id="KW-0812">Transmembrane</keyword>
<name>I6ZP48_MELRP</name>
<dbReference type="RefSeq" id="WP_014855246.1">
    <property type="nucleotide sequence ID" value="NC_018178.1"/>
</dbReference>
<dbReference type="Proteomes" id="UP000009011">
    <property type="component" value="Chromosome"/>
</dbReference>
<dbReference type="InterPro" id="IPR001991">
    <property type="entry name" value="Na-dicarboxylate_symporter"/>
</dbReference>
<evidence type="ECO:0000256" key="5">
    <source>
        <dbReference type="ARBA" id="ARBA00022989"/>
    </source>
</evidence>
<feature type="transmembrane region" description="Helical" evidence="8">
    <location>
        <begin position="143"/>
        <end position="161"/>
    </location>
</feature>
<dbReference type="eggNOG" id="COG1301">
    <property type="taxonomic scope" value="Bacteria"/>
</dbReference>
<feature type="transmembrane region" description="Helical" evidence="8">
    <location>
        <begin position="320"/>
        <end position="342"/>
    </location>
</feature>
<dbReference type="KEGG" id="mro:MROS_0566"/>
<dbReference type="InterPro" id="IPR018107">
    <property type="entry name" value="Na-dicarboxylate_symporter_CS"/>
</dbReference>
<evidence type="ECO:0000313" key="10">
    <source>
        <dbReference type="Proteomes" id="UP000009011"/>
    </source>
</evidence>
<evidence type="ECO:0000256" key="8">
    <source>
        <dbReference type="SAM" id="Phobius"/>
    </source>
</evidence>
<evidence type="ECO:0000256" key="3">
    <source>
        <dbReference type="ARBA" id="ARBA00022692"/>
    </source>
</evidence>
<comment type="subcellular location">
    <subcellularLocation>
        <location evidence="1">Membrane</location>
        <topology evidence="1">Multi-pass membrane protein</topology>
    </subcellularLocation>
</comment>
<dbReference type="SUPFAM" id="SSF118215">
    <property type="entry name" value="Proton glutamate symport protein"/>
    <property type="match status" value="1"/>
</dbReference>
<organism evidence="9 10">
    <name type="scientific">Melioribacter roseus (strain DSM 23840 / JCM 17771 / VKM B-2668 / P3M-2)</name>
    <dbReference type="NCBI Taxonomy" id="1191523"/>
    <lineage>
        <taxon>Bacteria</taxon>
        <taxon>Pseudomonadati</taxon>
        <taxon>Ignavibacteriota</taxon>
        <taxon>Ignavibacteria</taxon>
        <taxon>Ignavibacteriales</taxon>
        <taxon>Melioribacteraceae</taxon>
        <taxon>Melioribacter</taxon>
    </lineage>
</organism>
<feature type="transmembrane region" description="Helical" evidence="8">
    <location>
        <begin position="37"/>
        <end position="57"/>
    </location>
</feature>
<dbReference type="EMBL" id="CP003557">
    <property type="protein sequence ID" value="AFN73809.1"/>
    <property type="molecule type" value="Genomic_DNA"/>
</dbReference>
<feature type="transmembrane region" description="Helical" evidence="8">
    <location>
        <begin position="292"/>
        <end position="313"/>
    </location>
</feature>
<dbReference type="Gene3D" id="1.10.3860.10">
    <property type="entry name" value="Sodium:dicarboxylate symporter"/>
    <property type="match status" value="1"/>
</dbReference>
<dbReference type="GO" id="GO:1902475">
    <property type="term" value="P:L-alpha-amino acid transmembrane transport"/>
    <property type="evidence" value="ECO:0007669"/>
    <property type="project" value="UniProtKB-ARBA"/>
</dbReference>
<evidence type="ECO:0000256" key="1">
    <source>
        <dbReference type="ARBA" id="ARBA00004141"/>
    </source>
</evidence>
<evidence type="ECO:0000313" key="9">
    <source>
        <dbReference type="EMBL" id="AFN73809.1"/>
    </source>
</evidence>
<keyword evidence="5 8" id="KW-1133">Transmembrane helix</keyword>
<dbReference type="Pfam" id="PF00375">
    <property type="entry name" value="SDF"/>
    <property type="match status" value="1"/>
</dbReference>
<evidence type="ECO:0000256" key="7">
    <source>
        <dbReference type="ARBA" id="ARBA00023180"/>
    </source>
</evidence>
<gene>
    <name evidence="9" type="ordered locus">MROS_0566</name>
</gene>
<dbReference type="PATRIC" id="fig|1191523.3.peg.589"/>
<feature type="transmembrane region" description="Helical" evidence="8">
    <location>
        <begin position="215"/>
        <end position="239"/>
    </location>
</feature>
<dbReference type="InterPro" id="IPR050746">
    <property type="entry name" value="DAACS"/>
</dbReference>
<feature type="transmembrane region" description="Helical" evidence="8">
    <location>
        <begin position="251"/>
        <end position="272"/>
    </location>
</feature>